<dbReference type="Proteomes" id="UP000324383">
    <property type="component" value="Unassembled WGS sequence"/>
</dbReference>
<comment type="caution">
    <text evidence="2">The sequence shown here is derived from an EMBL/GenBank/DDBJ whole genome shotgun (WGS) entry which is preliminary data.</text>
</comment>
<feature type="region of interest" description="Disordered" evidence="1">
    <location>
        <begin position="48"/>
        <end position="85"/>
    </location>
</feature>
<name>A0A5D3EVT3_9BACE</name>
<feature type="compositionally biased region" description="Polar residues" evidence="1">
    <location>
        <begin position="76"/>
        <end position="85"/>
    </location>
</feature>
<gene>
    <name evidence="2" type="ORF">FNJ60_05965</name>
</gene>
<dbReference type="AlphaFoldDB" id="A0A5D3EVT3"/>
<evidence type="ECO:0000313" key="3">
    <source>
        <dbReference type="Proteomes" id="UP000324383"/>
    </source>
</evidence>
<keyword evidence="3" id="KW-1185">Reference proteome</keyword>
<evidence type="ECO:0000256" key="1">
    <source>
        <dbReference type="SAM" id="MobiDB-lite"/>
    </source>
</evidence>
<proteinExistence type="predicted"/>
<organism evidence="2 3">
    <name type="scientific">Bacteroides pyogenes</name>
    <dbReference type="NCBI Taxonomy" id="310300"/>
    <lineage>
        <taxon>Bacteria</taxon>
        <taxon>Pseudomonadati</taxon>
        <taxon>Bacteroidota</taxon>
        <taxon>Bacteroidia</taxon>
        <taxon>Bacteroidales</taxon>
        <taxon>Bacteroidaceae</taxon>
        <taxon>Bacteroides</taxon>
    </lineage>
</organism>
<protein>
    <submittedName>
        <fullName evidence="2">Uncharacterized protein</fullName>
    </submittedName>
</protein>
<dbReference type="EMBL" id="VKLW01000010">
    <property type="protein sequence ID" value="TYK34070.1"/>
    <property type="molecule type" value="Genomic_DNA"/>
</dbReference>
<accession>A0A5D3EVT3</accession>
<sequence length="85" mass="9605">MVKARESFISEALTDPLKESKASTIFLIITYLSYPSYYQKKNDTPIHIGVPSQHKHKIKHDKTTTQSGRSCRGGTATLNTYSHIH</sequence>
<evidence type="ECO:0000313" key="2">
    <source>
        <dbReference type="EMBL" id="TYK34070.1"/>
    </source>
</evidence>
<reference evidence="2 3" key="1">
    <citation type="submission" date="2019-07" db="EMBL/GenBank/DDBJ databases">
        <title>Draft Genome Sequences of Bacteroides pyogenes Strains Isolated from the Uterus Holstein Dairy Cows with Metritis.</title>
        <authorList>
            <person name="Cunha F."/>
            <person name="Galvao K.N."/>
            <person name="Jeon S.J."/>
            <person name="Jeong K.C."/>
        </authorList>
    </citation>
    <scope>NUCLEOTIDE SEQUENCE [LARGE SCALE GENOMIC DNA]</scope>
    <source>
        <strain evidence="2 3">KG-31</strain>
    </source>
</reference>